<dbReference type="Proteomes" id="UP000284395">
    <property type="component" value="Unassembled WGS sequence"/>
</dbReference>
<dbReference type="EMBL" id="RAPF01000001">
    <property type="protein sequence ID" value="RKF23004.1"/>
    <property type="molecule type" value="Genomic_DNA"/>
</dbReference>
<dbReference type="PANTHER" id="PTHR47234:SF3">
    <property type="entry name" value="SECRETIN_TONB SHORT N-TERMINAL DOMAIN-CONTAINING PROTEIN"/>
    <property type="match status" value="1"/>
</dbReference>
<gene>
    <name evidence="14" type="ORF">D6851_00340</name>
</gene>
<keyword evidence="15" id="KW-1185">Reference proteome</keyword>
<sequence>MHTRALFLAGVTFSALLSIPVQAQDTGSDEEIGEEIIVTGTRAAGRTRLDSTSPVDVFSQDMLKRQGSTELATALATVAPSINFPRPAITDGTDAIRPATLRGLSPDQTLVLINGVRGHSSALLNVNGSVGRGSAAVDLNTIPTGALQSIEILRDGASAQYGSDAIAGVVNLRLREAREGGNVTASYGTYATSVETGTTHDNKYDGDTVNVNGWAGFGLGSEGFLTVSGEFQNRNPTSRGGLDPRVDPPAVTSRFGDPDVNQYTGYVNMGLPLGDSGWEAYGFGGYQYRRSQSAAFPRVPSNSNNVPEIYPDGFLPLIQTKSRDLTATGGIRGDVAEWNVDIGMSYGRNKIDFATLNTLNSTYGAESPTEFDDGALTYDQLIGSVDVTRQLYFGDSNTLNVAFGGEYRREGYQIDAGQPESYDRGPLGGDTTLTGGAQGFIGFNPTNEVDVHRHNFSGYLDLEARFADRFTLGVAGRVEDYSDFGTRASGKVSARFDITPSFALRGAISNGFRAPSLQQSYFTSTSSVIVTPDILETGTYPATSAVAQALGGKPLEPEKSTNYSVGAVFQSGPFNLTIDAYKIDIRDQLALSENIRTSFSQEVADILDPFDVQAARFFLNGVKTSTKGIDVVANYRLDTAEAGRFDLSLAGNVNDIDVKEVPEQTAALNPAPTLFARSRILTIEDGTPDTKITGTVDWTLGDFGLTLRSVYYASVRQPSNTPENDLFTGDHLITDLEMRFDMSPLKLAVGANNIFDVYPDRVPNELNSIGITAFPFYSPFGFNGRYMYVRASIDW</sequence>
<dbReference type="OrthoDB" id="7614575at2"/>
<dbReference type="Pfam" id="PF07715">
    <property type="entry name" value="Plug"/>
    <property type="match status" value="1"/>
</dbReference>
<feature type="region of interest" description="Disordered" evidence="10">
    <location>
        <begin position="233"/>
        <end position="257"/>
    </location>
</feature>
<keyword evidence="3 8" id="KW-1134">Transmembrane beta strand</keyword>
<evidence type="ECO:0000256" key="4">
    <source>
        <dbReference type="ARBA" id="ARBA00022692"/>
    </source>
</evidence>
<reference evidence="14 15" key="1">
    <citation type="submission" date="2018-09" db="EMBL/GenBank/DDBJ databases">
        <title>Altererythrobacter spongiae sp. nov., isolated from a marine sponge.</title>
        <authorList>
            <person name="Zhuang L."/>
            <person name="Luo L."/>
        </authorList>
    </citation>
    <scope>NUCLEOTIDE SEQUENCE [LARGE SCALE GENOMIC DNA]</scope>
    <source>
        <strain evidence="14 15">HN-Y73</strain>
    </source>
</reference>
<comment type="similarity">
    <text evidence="8 9">Belongs to the TonB-dependent receptor family.</text>
</comment>
<dbReference type="RefSeq" id="WP_120322907.1">
    <property type="nucleotide sequence ID" value="NZ_RAPF01000001.1"/>
</dbReference>
<feature type="domain" description="TonB-dependent receptor-like beta-barrel" evidence="12">
    <location>
        <begin position="273"/>
        <end position="754"/>
    </location>
</feature>
<dbReference type="PROSITE" id="PS52016">
    <property type="entry name" value="TONB_DEPENDENT_REC_3"/>
    <property type="match status" value="1"/>
</dbReference>
<evidence type="ECO:0000313" key="15">
    <source>
        <dbReference type="Proteomes" id="UP000284395"/>
    </source>
</evidence>
<evidence type="ECO:0000256" key="6">
    <source>
        <dbReference type="ARBA" id="ARBA00023136"/>
    </source>
</evidence>
<feature type="domain" description="TonB-dependent receptor plug" evidence="13">
    <location>
        <begin position="49"/>
        <end position="169"/>
    </location>
</feature>
<dbReference type="CDD" id="cd01347">
    <property type="entry name" value="ligand_gated_channel"/>
    <property type="match status" value="1"/>
</dbReference>
<organism evidence="14 15">
    <name type="scientific">Altericroceibacterium spongiae</name>
    <dbReference type="NCBI Taxonomy" id="2320269"/>
    <lineage>
        <taxon>Bacteria</taxon>
        <taxon>Pseudomonadati</taxon>
        <taxon>Pseudomonadota</taxon>
        <taxon>Alphaproteobacteria</taxon>
        <taxon>Sphingomonadales</taxon>
        <taxon>Erythrobacteraceae</taxon>
        <taxon>Altericroceibacterium</taxon>
    </lineage>
</organism>
<evidence type="ECO:0000256" key="1">
    <source>
        <dbReference type="ARBA" id="ARBA00004571"/>
    </source>
</evidence>
<keyword evidence="7 8" id="KW-0998">Cell outer membrane</keyword>
<evidence type="ECO:0000256" key="3">
    <source>
        <dbReference type="ARBA" id="ARBA00022452"/>
    </source>
</evidence>
<keyword evidence="11" id="KW-0732">Signal</keyword>
<comment type="subcellular location">
    <subcellularLocation>
        <location evidence="1 8">Cell outer membrane</location>
        <topology evidence="1 8">Multi-pass membrane protein</topology>
    </subcellularLocation>
</comment>
<keyword evidence="5 9" id="KW-0798">TonB box</keyword>
<dbReference type="AlphaFoldDB" id="A0A420EQQ9"/>
<dbReference type="GO" id="GO:0009279">
    <property type="term" value="C:cell outer membrane"/>
    <property type="evidence" value="ECO:0007669"/>
    <property type="project" value="UniProtKB-SubCell"/>
</dbReference>
<proteinExistence type="inferred from homology"/>
<feature type="chain" id="PRO_5018994438" evidence="11">
    <location>
        <begin position="24"/>
        <end position="795"/>
    </location>
</feature>
<evidence type="ECO:0000256" key="9">
    <source>
        <dbReference type="RuleBase" id="RU003357"/>
    </source>
</evidence>
<comment type="caution">
    <text evidence="14">The sequence shown here is derived from an EMBL/GenBank/DDBJ whole genome shotgun (WGS) entry which is preliminary data.</text>
</comment>
<dbReference type="InterPro" id="IPR037066">
    <property type="entry name" value="Plug_dom_sf"/>
</dbReference>
<keyword evidence="2 8" id="KW-0813">Transport</keyword>
<evidence type="ECO:0000256" key="8">
    <source>
        <dbReference type="PROSITE-ProRule" id="PRU01360"/>
    </source>
</evidence>
<keyword evidence="4 8" id="KW-0812">Transmembrane</keyword>
<dbReference type="SUPFAM" id="SSF56935">
    <property type="entry name" value="Porins"/>
    <property type="match status" value="1"/>
</dbReference>
<dbReference type="Gene3D" id="2.170.130.10">
    <property type="entry name" value="TonB-dependent receptor, plug domain"/>
    <property type="match status" value="1"/>
</dbReference>
<dbReference type="InterPro" id="IPR036942">
    <property type="entry name" value="Beta-barrel_TonB_sf"/>
</dbReference>
<accession>A0A420EQQ9</accession>
<dbReference type="PANTHER" id="PTHR47234">
    <property type="match status" value="1"/>
</dbReference>
<dbReference type="Pfam" id="PF00593">
    <property type="entry name" value="TonB_dep_Rec_b-barrel"/>
    <property type="match status" value="1"/>
</dbReference>
<keyword evidence="6 8" id="KW-0472">Membrane</keyword>
<evidence type="ECO:0000256" key="10">
    <source>
        <dbReference type="SAM" id="MobiDB-lite"/>
    </source>
</evidence>
<dbReference type="Gene3D" id="2.40.170.20">
    <property type="entry name" value="TonB-dependent receptor, beta-barrel domain"/>
    <property type="match status" value="1"/>
</dbReference>
<name>A0A420EQQ9_9SPHN</name>
<evidence type="ECO:0000259" key="13">
    <source>
        <dbReference type="Pfam" id="PF07715"/>
    </source>
</evidence>
<keyword evidence="14" id="KW-0675">Receptor</keyword>
<protein>
    <submittedName>
        <fullName evidence="14">TonB-dependent receptor</fullName>
    </submittedName>
</protein>
<evidence type="ECO:0000256" key="2">
    <source>
        <dbReference type="ARBA" id="ARBA00022448"/>
    </source>
</evidence>
<evidence type="ECO:0000256" key="5">
    <source>
        <dbReference type="ARBA" id="ARBA00023077"/>
    </source>
</evidence>
<evidence type="ECO:0000259" key="12">
    <source>
        <dbReference type="Pfam" id="PF00593"/>
    </source>
</evidence>
<evidence type="ECO:0000313" key="14">
    <source>
        <dbReference type="EMBL" id="RKF23004.1"/>
    </source>
</evidence>
<evidence type="ECO:0000256" key="11">
    <source>
        <dbReference type="SAM" id="SignalP"/>
    </source>
</evidence>
<dbReference type="InterPro" id="IPR039426">
    <property type="entry name" value="TonB-dep_rcpt-like"/>
</dbReference>
<evidence type="ECO:0000256" key="7">
    <source>
        <dbReference type="ARBA" id="ARBA00023237"/>
    </source>
</evidence>
<dbReference type="InterPro" id="IPR012910">
    <property type="entry name" value="Plug_dom"/>
</dbReference>
<feature type="signal peptide" evidence="11">
    <location>
        <begin position="1"/>
        <end position="23"/>
    </location>
</feature>
<dbReference type="InterPro" id="IPR000531">
    <property type="entry name" value="Beta-barrel_TonB"/>
</dbReference>